<dbReference type="InterPro" id="IPR050983">
    <property type="entry name" value="GST_Omega/HSP26"/>
</dbReference>
<dbReference type="Pfam" id="PF13410">
    <property type="entry name" value="GST_C_2"/>
    <property type="match status" value="1"/>
</dbReference>
<dbReference type="AlphaFoldDB" id="A0A5J6WIV4"/>
<keyword evidence="2" id="KW-0808">Transferase</keyword>
<evidence type="ECO:0000313" key="2">
    <source>
        <dbReference type="EMBL" id="QFI37121.1"/>
    </source>
</evidence>
<dbReference type="InterPro" id="IPR040079">
    <property type="entry name" value="Glutathione_S-Trfase"/>
</dbReference>
<dbReference type="GO" id="GO:0016740">
    <property type="term" value="F:transferase activity"/>
    <property type="evidence" value="ECO:0007669"/>
    <property type="project" value="UniProtKB-KW"/>
</dbReference>
<dbReference type="InterPro" id="IPR036282">
    <property type="entry name" value="Glutathione-S-Trfase_C_sf"/>
</dbReference>
<dbReference type="Proteomes" id="UP000327424">
    <property type="component" value="Chromosome"/>
</dbReference>
<dbReference type="InterPro" id="IPR036249">
    <property type="entry name" value="Thioredoxin-like_sf"/>
</dbReference>
<dbReference type="Gene3D" id="1.20.1050.10">
    <property type="match status" value="1"/>
</dbReference>
<dbReference type="KEGG" id="mmaa:FR932_04390"/>
<dbReference type="GO" id="GO:0005737">
    <property type="term" value="C:cytoplasm"/>
    <property type="evidence" value="ECO:0007669"/>
    <property type="project" value="TreeGrafter"/>
</dbReference>
<dbReference type="Pfam" id="PF13417">
    <property type="entry name" value="GST_N_3"/>
    <property type="match status" value="1"/>
</dbReference>
<organism evidence="2 3">
    <name type="scientific">Moritella marina ATCC 15381</name>
    <dbReference type="NCBI Taxonomy" id="1202962"/>
    <lineage>
        <taxon>Bacteria</taxon>
        <taxon>Pseudomonadati</taxon>
        <taxon>Pseudomonadota</taxon>
        <taxon>Gammaproteobacteria</taxon>
        <taxon>Alteromonadales</taxon>
        <taxon>Moritellaceae</taxon>
        <taxon>Moritella</taxon>
    </lineage>
</organism>
<dbReference type="PANTHER" id="PTHR43968:SF6">
    <property type="entry name" value="GLUTATHIONE S-TRANSFERASE OMEGA"/>
    <property type="match status" value="1"/>
</dbReference>
<dbReference type="SUPFAM" id="SSF52833">
    <property type="entry name" value="Thioredoxin-like"/>
    <property type="match status" value="1"/>
</dbReference>
<dbReference type="OrthoDB" id="9813092at2"/>
<proteinExistence type="predicted"/>
<sequence length="221" mass="26009">MRPTRPAIFYSFRRCPYAMRARLAVCYSQVEVELREVVLKDKPMSLLAYSPKGTVPVLVTQDKQIIDESRDIMHWALAQNDSHDWRRQNQPNLQKQISSLIDENDNEFKAILDKYKYADRHPEFSEAQYREQGSHFLTQLELLLRLHNNLISDDVSLADIAIFPFIRQFSSVDKAWFEQSPYPRLRAWLDRHTSSTLFADIMYKYPQWSAGDKAVYFASSH</sequence>
<evidence type="ECO:0000259" key="1">
    <source>
        <dbReference type="PROSITE" id="PS50404"/>
    </source>
</evidence>
<dbReference type="EMBL" id="CP044399">
    <property type="protein sequence ID" value="QFI37121.1"/>
    <property type="molecule type" value="Genomic_DNA"/>
</dbReference>
<keyword evidence="3" id="KW-1185">Reference proteome</keyword>
<dbReference type="SFLD" id="SFLDS00019">
    <property type="entry name" value="Glutathione_Transferase_(cytos"/>
    <property type="match status" value="1"/>
</dbReference>
<name>A0A5J6WIV4_MORMI</name>
<feature type="domain" description="GST N-terminal" evidence="1">
    <location>
        <begin position="5"/>
        <end position="84"/>
    </location>
</feature>
<protein>
    <submittedName>
        <fullName evidence="2">Glutathione S-transferase</fullName>
    </submittedName>
</protein>
<evidence type="ECO:0000313" key="3">
    <source>
        <dbReference type="Proteomes" id="UP000327424"/>
    </source>
</evidence>
<accession>A0A5J6WIV4</accession>
<dbReference type="InterPro" id="IPR004045">
    <property type="entry name" value="Glutathione_S-Trfase_N"/>
</dbReference>
<dbReference type="PROSITE" id="PS50404">
    <property type="entry name" value="GST_NTER"/>
    <property type="match status" value="1"/>
</dbReference>
<dbReference type="PANTHER" id="PTHR43968">
    <property type="match status" value="1"/>
</dbReference>
<dbReference type="RefSeq" id="WP_019439263.1">
    <property type="nucleotide sequence ID" value="NZ_ALOE01000001.1"/>
</dbReference>
<reference evidence="2 3" key="1">
    <citation type="submission" date="2019-09" db="EMBL/GenBank/DDBJ databases">
        <title>Hybrid Assembly of the complete Genome of the Deep-Sea Bacterium Moritella marina from long Nanopore and Illumina reads.</title>
        <authorList>
            <person name="Magin S."/>
            <person name="Georgoulis A."/>
            <person name="Papadimitriou K."/>
            <person name="Iliakis G."/>
            <person name="Vorgias C.E."/>
        </authorList>
    </citation>
    <scope>NUCLEOTIDE SEQUENCE [LARGE SCALE GENOMIC DNA]</scope>
    <source>
        <strain evidence="2 3">MP-1</strain>
    </source>
</reference>
<dbReference type="Gene3D" id="3.40.30.10">
    <property type="entry name" value="Glutaredoxin"/>
    <property type="match status" value="1"/>
</dbReference>
<dbReference type="SUPFAM" id="SSF47616">
    <property type="entry name" value="GST C-terminal domain-like"/>
    <property type="match status" value="1"/>
</dbReference>
<dbReference type="CDD" id="cd03196">
    <property type="entry name" value="GST_C_5"/>
    <property type="match status" value="1"/>
</dbReference>
<gene>
    <name evidence="2" type="ORF">FR932_04390</name>
</gene>